<sequence>MKEEAPPRRGAMKSRRSRSFSGFLGRCPGISQGPRSRFWKAEDEEGEETEETEVAGSPEASEAPNLALPNQHLVPNAEPNLLKMIDKMTQILGQLTQAVSPGDNSRLHP</sequence>
<feature type="region of interest" description="Disordered" evidence="1">
    <location>
        <begin position="1"/>
        <end position="72"/>
    </location>
</feature>
<dbReference type="EMBL" id="AVOT02015861">
    <property type="protein sequence ID" value="MBW0500529.1"/>
    <property type="molecule type" value="Genomic_DNA"/>
</dbReference>
<dbReference type="Proteomes" id="UP000765509">
    <property type="component" value="Unassembled WGS sequence"/>
</dbReference>
<evidence type="ECO:0000313" key="2">
    <source>
        <dbReference type="EMBL" id="MBW0500529.1"/>
    </source>
</evidence>
<keyword evidence="3" id="KW-1185">Reference proteome</keyword>
<protein>
    <submittedName>
        <fullName evidence="2">Uncharacterized protein</fullName>
    </submittedName>
</protein>
<comment type="caution">
    <text evidence="2">The sequence shown here is derived from an EMBL/GenBank/DDBJ whole genome shotgun (WGS) entry which is preliminary data.</text>
</comment>
<reference evidence="2" key="1">
    <citation type="submission" date="2021-03" db="EMBL/GenBank/DDBJ databases">
        <title>Draft genome sequence of rust myrtle Austropuccinia psidii MF-1, a brazilian biotype.</title>
        <authorList>
            <person name="Quecine M.C."/>
            <person name="Pachon D.M.R."/>
            <person name="Bonatelli M.L."/>
            <person name="Correr F.H."/>
            <person name="Franceschini L.M."/>
            <person name="Leite T.F."/>
            <person name="Margarido G.R.A."/>
            <person name="Almeida C.A."/>
            <person name="Ferrarezi J.A."/>
            <person name="Labate C.A."/>
        </authorList>
    </citation>
    <scope>NUCLEOTIDE SEQUENCE</scope>
    <source>
        <strain evidence="2">MF-1</strain>
    </source>
</reference>
<organism evidence="2 3">
    <name type="scientific">Austropuccinia psidii MF-1</name>
    <dbReference type="NCBI Taxonomy" id="1389203"/>
    <lineage>
        <taxon>Eukaryota</taxon>
        <taxon>Fungi</taxon>
        <taxon>Dikarya</taxon>
        <taxon>Basidiomycota</taxon>
        <taxon>Pucciniomycotina</taxon>
        <taxon>Pucciniomycetes</taxon>
        <taxon>Pucciniales</taxon>
        <taxon>Sphaerophragmiaceae</taxon>
        <taxon>Austropuccinia</taxon>
    </lineage>
</organism>
<accession>A0A9Q3HFB6</accession>
<proteinExistence type="predicted"/>
<gene>
    <name evidence="2" type="ORF">O181_040244</name>
</gene>
<feature type="compositionally biased region" description="Acidic residues" evidence="1">
    <location>
        <begin position="42"/>
        <end position="53"/>
    </location>
</feature>
<dbReference type="AlphaFoldDB" id="A0A9Q3HFB6"/>
<evidence type="ECO:0000313" key="3">
    <source>
        <dbReference type="Proteomes" id="UP000765509"/>
    </source>
</evidence>
<evidence type="ECO:0000256" key="1">
    <source>
        <dbReference type="SAM" id="MobiDB-lite"/>
    </source>
</evidence>
<name>A0A9Q3HFB6_9BASI</name>